<gene>
    <name evidence="3" type="ORF">FGK64_09575</name>
</gene>
<comment type="caution">
    <text evidence="3">The sequence shown here is derived from an EMBL/GenBank/DDBJ whole genome shotgun (WGS) entry which is preliminary data.</text>
</comment>
<dbReference type="PROSITE" id="PS00330">
    <property type="entry name" value="HEMOLYSIN_CALCIUM"/>
    <property type="match status" value="2"/>
</dbReference>
<dbReference type="PANTHER" id="PTHR38340:SF1">
    <property type="entry name" value="S-LAYER PROTEIN"/>
    <property type="match status" value="1"/>
</dbReference>
<evidence type="ECO:0008006" key="5">
    <source>
        <dbReference type="Google" id="ProtNLM"/>
    </source>
</evidence>
<reference evidence="3 4" key="1">
    <citation type="submission" date="2019-05" db="EMBL/GenBank/DDBJ databases">
        <title>Marivita sp. nov. isolated from sea sediment.</title>
        <authorList>
            <person name="Kim W."/>
        </authorList>
    </citation>
    <scope>NUCLEOTIDE SEQUENCE [LARGE SCALE GENOMIC DNA]</scope>
    <source>
        <strain evidence="3 4">CAU 1492</strain>
    </source>
</reference>
<keyword evidence="4" id="KW-1185">Reference proteome</keyword>
<dbReference type="InterPro" id="IPR001343">
    <property type="entry name" value="Hemolysn_Ca-bd"/>
</dbReference>
<protein>
    <recommendedName>
        <fullName evidence="5">Hemolysin-type calcium-binding repeat-containing protein</fullName>
    </recommendedName>
</protein>
<dbReference type="PRINTS" id="PR00313">
    <property type="entry name" value="CABNDNGRPT"/>
</dbReference>
<dbReference type="InterPro" id="IPR018511">
    <property type="entry name" value="Hemolysin-typ_Ca-bd_CS"/>
</dbReference>
<dbReference type="InterPro" id="IPR036912">
    <property type="entry name" value="HasA_haem-bd_sf"/>
</dbReference>
<dbReference type="InterPro" id="IPR011049">
    <property type="entry name" value="Serralysin-like_metalloprot_C"/>
</dbReference>
<dbReference type="Gene3D" id="2.150.10.10">
    <property type="entry name" value="Serralysin-like metalloprotease, C-terminal"/>
    <property type="match status" value="1"/>
</dbReference>
<evidence type="ECO:0000313" key="3">
    <source>
        <dbReference type="EMBL" id="TMV13030.1"/>
    </source>
</evidence>
<evidence type="ECO:0000256" key="1">
    <source>
        <dbReference type="ARBA" id="ARBA00004613"/>
    </source>
</evidence>
<name>A0ABY2XAG8_9RHOB</name>
<comment type="subcellular location">
    <subcellularLocation>
        <location evidence="1">Secreted</location>
    </subcellularLocation>
</comment>
<dbReference type="Proteomes" id="UP001191082">
    <property type="component" value="Unassembled WGS sequence"/>
</dbReference>
<keyword evidence="2" id="KW-0964">Secreted</keyword>
<dbReference type="EMBL" id="VCPC01000002">
    <property type="protein sequence ID" value="TMV13030.1"/>
    <property type="molecule type" value="Genomic_DNA"/>
</dbReference>
<dbReference type="InterPro" id="IPR050557">
    <property type="entry name" value="RTX_toxin/Mannuronan_C5-epim"/>
</dbReference>
<dbReference type="Pfam" id="PF00353">
    <property type="entry name" value="HemolysinCabind"/>
    <property type="match status" value="1"/>
</dbReference>
<dbReference type="SUPFAM" id="SSF54621">
    <property type="entry name" value="Heme-binding protein A (HasA)"/>
    <property type="match status" value="1"/>
</dbReference>
<proteinExistence type="predicted"/>
<sequence>MTITITLTSPGAGLGINFNKGLRTHFNGYEPFELPIFLPETGETQQILHLDTPAEGQEADTRLVLLEGSDFVYTFSNHSVSGTIDSIRLGTLGAAWDEQTGDLAVDDAGLVSDMGDYITLSGLNIVNPVGVKGEVHDIVRGMMGGSYEGGSVDPTPIFDVIWGEGHDVTGTSGDDRYAGSKVSDVVRGGAGDDVLKGRGGADTIFGGAGDDRIIGGAGRDTMTGGTGADTFVFAAAKHAKGDVITDFLPRQGDVLTFRPMDAREDIDGNQRFTLIWDAEFSGRSGELRVWTRGGDTYVAGDTDGDGQLDFRLMLEGRPSLDADDFIL</sequence>
<dbReference type="SUPFAM" id="SSF51120">
    <property type="entry name" value="beta-Roll"/>
    <property type="match status" value="1"/>
</dbReference>
<evidence type="ECO:0000313" key="4">
    <source>
        <dbReference type="Proteomes" id="UP001191082"/>
    </source>
</evidence>
<organism evidence="3 4">
    <name type="scientific">Arenibacterium halophilum</name>
    <dbReference type="NCBI Taxonomy" id="2583821"/>
    <lineage>
        <taxon>Bacteria</taxon>
        <taxon>Pseudomonadati</taxon>
        <taxon>Pseudomonadota</taxon>
        <taxon>Alphaproteobacteria</taxon>
        <taxon>Rhodobacterales</taxon>
        <taxon>Paracoccaceae</taxon>
        <taxon>Arenibacterium</taxon>
    </lineage>
</organism>
<dbReference type="Gene3D" id="3.30.1500.10">
    <property type="entry name" value="Haem-binding HasA"/>
    <property type="match status" value="1"/>
</dbReference>
<evidence type="ECO:0000256" key="2">
    <source>
        <dbReference type="ARBA" id="ARBA00022525"/>
    </source>
</evidence>
<accession>A0ABY2XAG8</accession>
<dbReference type="PANTHER" id="PTHR38340">
    <property type="entry name" value="S-LAYER PROTEIN"/>
    <property type="match status" value="1"/>
</dbReference>
<dbReference type="RefSeq" id="WP_138863586.1">
    <property type="nucleotide sequence ID" value="NZ_VCPC01000002.1"/>
</dbReference>